<dbReference type="GO" id="GO:0000298">
    <property type="term" value="F:endopolyphosphatase activity"/>
    <property type="evidence" value="ECO:0007669"/>
    <property type="project" value="TreeGrafter"/>
</dbReference>
<dbReference type="VEuPathDB" id="FungiDB:CJJ09_000311"/>
<dbReference type="InterPro" id="IPR050126">
    <property type="entry name" value="Ap4A_hydrolase"/>
</dbReference>
<dbReference type="VEuPathDB" id="FungiDB:CJI96_0002328"/>
<evidence type="ECO:0000256" key="1">
    <source>
        <dbReference type="SAM" id="Phobius"/>
    </source>
</evidence>
<reference evidence="4" key="1">
    <citation type="journal article" date="2015" name="BMC Genomics">
        <title>Draft genome of a commonly misdiagnosed multidrug resistant pathogen Candida auris.</title>
        <authorList>
            <person name="Chatterjee S."/>
            <person name="Alampalli S.V."/>
            <person name="Nageshan R.K."/>
            <person name="Chettiar S.T."/>
            <person name="Joshi S."/>
            <person name="Tatu U.S."/>
        </authorList>
    </citation>
    <scope>NUCLEOTIDE SEQUENCE [LARGE SCALE GENOMIC DNA]</scope>
    <source>
        <strain evidence="4">6684</strain>
    </source>
</reference>
<evidence type="ECO:0000313" key="3">
    <source>
        <dbReference type="EMBL" id="KNE02139.1"/>
    </source>
</evidence>
<dbReference type="GO" id="GO:0006798">
    <property type="term" value="P:polyphosphate catabolic process"/>
    <property type="evidence" value="ECO:0007669"/>
    <property type="project" value="TreeGrafter"/>
</dbReference>
<accession>A0A0L0P747</accession>
<comment type="caution">
    <text evidence="3">The sequence shown here is derived from an EMBL/GenBank/DDBJ whole genome shotgun (WGS) entry which is preliminary data.</text>
</comment>
<dbReference type="SUPFAM" id="SSF56300">
    <property type="entry name" value="Metallo-dependent phosphatases"/>
    <property type="match status" value="1"/>
</dbReference>
<feature type="domain" description="Calcineurin-like phosphoesterase" evidence="2">
    <location>
        <begin position="135"/>
        <end position="230"/>
    </location>
</feature>
<dbReference type="Pfam" id="PF00149">
    <property type="entry name" value="Metallophos"/>
    <property type="match status" value="1"/>
</dbReference>
<dbReference type="EMBL" id="LGST01000006">
    <property type="protein sequence ID" value="KNE02139.1"/>
    <property type="molecule type" value="Genomic_DNA"/>
</dbReference>
<keyword evidence="1" id="KW-1133">Transmembrane helix</keyword>
<dbReference type="CDD" id="cd00144">
    <property type="entry name" value="MPP_PPP_family"/>
    <property type="match status" value="1"/>
</dbReference>
<dbReference type="AlphaFoldDB" id="A0A0L0P747"/>
<name>A0A0L0P747_CANAR</name>
<evidence type="ECO:0000259" key="2">
    <source>
        <dbReference type="Pfam" id="PF00149"/>
    </source>
</evidence>
<keyword evidence="1" id="KW-0472">Membrane</keyword>
<dbReference type="PRINTS" id="PR00114">
    <property type="entry name" value="STPHPHTASE"/>
</dbReference>
<dbReference type="VEuPathDB" id="FungiDB:B9J08_003797"/>
<dbReference type="GO" id="GO:0005737">
    <property type="term" value="C:cytoplasm"/>
    <property type="evidence" value="ECO:0007669"/>
    <property type="project" value="TreeGrafter"/>
</dbReference>
<dbReference type="PANTHER" id="PTHR42850:SF4">
    <property type="entry name" value="ZINC-DEPENDENT ENDOPOLYPHOSPHATASE"/>
    <property type="match status" value="1"/>
</dbReference>
<evidence type="ECO:0000313" key="4">
    <source>
        <dbReference type="Proteomes" id="UP000037122"/>
    </source>
</evidence>
<dbReference type="PANTHER" id="PTHR42850">
    <property type="entry name" value="METALLOPHOSPHOESTERASE"/>
    <property type="match status" value="1"/>
</dbReference>
<feature type="transmembrane region" description="Helical" evidence="1">
    <location>
        <begin position="37"/>
        <end position="57"/>
    </location>
</feature>
<dbReference type="VEuPathDB" id="FungiDB:QG37_00827"/>
<organism evidence="3 4">
    <name type="scientific">Candidozyma auris</name>
    <name type="common">Yeast</name>
    <name type="synonym">Candida auris</name>
    <dbReference type="NCBI Taxonomy" id="498019"/>
    <lineage>
        <taxon>Eukaryota</taxon>
        <taxon>Fungi</taxon>
        <taxon>Dikarya</taxon>
        <taxon>Ascomycota</taxon>
        <taxon>Saccharomycotina</taxon>
        <taxon>Pichiomycetes</taxon>
        <taxon>Metschnikowiaceae</taxon>
        <taxon>Candidozyma</taxon>
    </lineage>
</organism>
<dbReference type="InterPro" id="IPR006186">
    <property type="entry name" value="Ser/Thr-sp_prot-phosphatase"/>
</dbReference>
<dbReference type="Gene3D" id="3.60.21.10">
    <property type="match status" value="1"/>
</dbReference>
<dbReference type="Proteomes" id="UP000037122">
    <property type="component" value="Unassembled WGS sequence"/>
</dbReference>
<gene>
    <name evidence="3" type="ORF">QG37_00827</name>
</gene>
<dbReference type="InterPro" id="IPR004843">
    <property type="entry name" value="Calcineurin-like_PHP"/>
</dbReference>
<dbReference type="GO" id="GO:0016791">
    <property type="term" value="F:phosphatase activity"/>
    <property type="evidence" value="ECO:0007669"/>
    <property type="project" value="TreeGrafter"/>
</dbReference>
<keyword evidence="1" id="KW-0812">Transmembrane</keyword>
<sequence length="402" mass="45999">MGSLLKSRNYRGYSSTDEEDIIHEAEPWEIPNRTKKWLITLGTLVAVCLLYMFCFLLPKMFIPETKELVGIHKAEPLDVILTPVLLEKANLWGLTTLEYDDFSDDDDEEDEHDLRVSSDEEVNIESNSMKKLKERLILVGDVHGQYRELKKLLRKVKYKKERDQLLVLGDFITKGPHSFKVLDFLIDNDIACIMGNHEYYVLQNYATYHGLPQPFFVNGTAPSFRTTGKFNSDPEFLLAKKLKPKHVEYINNCPVMKELGQVPLHSKKTKGKYGHTEGVAVHAGLRMEFLKDLNAQDPEDCLEMRSYIGPYYNETTDDPSDKGAVSWSKIWNQKQKAGKLDRSLVVYYGHDAGRGLKLKKFTKGLDSGCTKGGKLSALVMWQEKLKGSDKVMYKETLVQQKC</sequence>
<dbReference type="VEuPathDB" id="FungiDB:CJI97_003869"/>
<protein>
    <recommendedName>
        <fullName evidence="2">Calcineurin-like phosphoesterase domain-containing protein</fullName>
    </recommendedName>
</protein>
<dbReference type="VEuPathDB" id="FungiDB:CJJ07_002833"/>
<proteinExistence type="predicted"/>
<dbReference type="InterPro" id="IPR029052">
    <property type="entry name" value="Metallo-depent_PP-like"/>
</dbReference>